<evidence type="ECO:0000313" key="6">
    <source>
        <dbReference type="EnsemblPlants" id="PGSC0003DMT400043910"/>
    </source>
</evidence>
<reference evidence="7" key="1">
    <citation type="journal article" date="2011" name="Nature">
        <title>Genome sequence and analysis of the tuber crop potato.</title>
        <authorList>
            <consortium name="The Potato Genome Sequencing Consortium"/>
        </authorList>
    </citation>
    <scope>NUCLEOTIDE SEQUENCE [LARGE SCALE GENOMIC DNA]</scope>
    <source>
        <strain evidence="7">cv. DM1-3 516 R44</strain>
    </source>
</reference>
<reference evidence="6" key="2">
    <citation type="submission" date="2015-06" db="UniProtKB">
        <authorList>
            <consortium name="EnsemblPlants"/>
        </authorList>
    </citation>
    <scope>IDENTIFICATION</scope>
    <source>
        <strain evidence="6">DM1-3 516 R44</strain>
    </source>
</reference>
<feature type="compositionally biased region" description="Basic and acidic residues" evidence="5">
    <location>
        <begin position="10"/>
        <end position="22"/>
    </location>
</feature>
<dbReference type="STRING" id="4113.M1BFC1"/>
<dbReference type="Gene3D" id="2.30.30.140">
    <property type="match status" value="1"/>
</dbReference>
<keyword evidence="7" id="KW-1185">Reference proteome</keyword>
<organism evidence="6 7">
    <name type="scientific">Solanum tuberosum</name>
    <name type="common">Potato</name>
    <dbReference type="NCBI Taxonomy" id="4113"/>
    <lineage>
        <taxon>Eukaryota</taxon>
        <taxon>Viridiplantae</taxon>
        <taxon>Streptophyta</taxon>
        <taxon>Embryophyta</taxon>
        <taxon>Tracheophyta</taxon>
        <taxon>Spermatophyta</taxon>
        <taxon>Magnoliopsida</taxon>
        <taxon>eudicotyledons</taxon>
        <taxon>Gunneridae</taxon>
        <taxon>Pentapetalae</taxon>
        <taxon>asterids</taxon>
        <taxon>lamiids</taxon>
        <taxon>Solanales</taxon>
        <taxon>Solanaceae</taxon>
        <taxon>Solanoideae</taxon>
        <taxon>Solaneae</taxon>
        <taxon>Solanum</taxon>
    </lineage>
</organism>
<dbReference type="Proteomes" id="UP000011115">
    <property type="component" value="Unassembled WGS sequence"/>
</dbReference>
<dbReference type="PANTHER" id="PTHR12663:SF69">
    <property type="entry name" value="SISTER CHROMATID COHESION PROTEIN PDS5 HOMOLOG E"/>
    <property type="match status" value="1"/>
</dbReference>
<dbReference type="InParanoid" id="M1BFC1"/>
<keyword evidence="3" id="KW-0234">DNA repair</keyword>
<dbReference type="EnsemblPlants" id="PGSC0003DMT400043910">
    <property type="protein sequence ID" value="PGSC0003DMT400043910"/>
    <property type="gene ID" value="PGSC0003DMG400017041"/>
</dbReference>
<dbReference type="PaxDb" id="4113-PGSC0003DMT400043910"/>
<dbReference type="AlphaFoldDB" id="M1BFC1"/>
<evidence type="ECO:0000256" key="5">
    <source>
        <dbReference type="SAM" id="MobiDB-lite"/>
    </source>
</evidence>
<feature type="region of interest" description="Disordered" evidence="5">
    <location>
        <begin position="1"/>
        <end position="32"/>
    </location>
</feature>
<dbReference type="SUPFAM" id="SSF63748">
    <property type="entry name" value="Tudor/PWWP/MBT"/>
    <property type="match status" value="1"/>
</dbReference>
<comment type="subcellular location">
    <subcellularLocation>
        <location evidence="1">Nucleus</location>
    </subcellularLocation>
</comment>
<dbReference type="GO" id="GO:0007064">
    <property type="term" value="P:mitotic sister chromatid cohesion"/>
    <property type="evidence" value="ECO:0007669"/>
    <property type="project" value="InterPro"/>
</dbReference>
<dbReference type="OMA" id="HNIAPGP"/>
<dbReference type="HOGENOM" id="CLU_1771343_0_0_1"/>
<evidence type="ECO:0000256" key="3">
    <source>
        <dbReference type="ARBA" id="ARBA00023204"/>
    </source>
</evidence>
<dbReference type="ExpressionAtlas" id="M1BFC1">
    <property type="expression patterns" value="baseline"/>
</dbReference>
<evidence type="ECO:0000256" key="2">
    <source>
        <dbReference type="ARBA" id="ARBA00022763"/>
    </source>
</evidence>
<keyword evidence="4" id="KW-0539">Nucleus</keyword>
<dbReference type="InterPro" id="IPR039776">
    <property type="entry name" value="Pds5"/>
</dbReference>
<evidence type="ECO:0000256" key="4">
    <source>
        <dbReference type="ARBA" id="ARBA00023242"/>
    </source>
</evidence>
<dbReference type="CDD" id="cd20404">
    <property type="entry name" value="Tudor_Agenet_AtEML-like"/>
    <property type="match status" value="1"/>
</dbReference>
<dbReference type="PANTHER" id="PTHR12663">
    <property type="entry name" value="ANDROGEN INDUCED INHIBITOR OF PROLIFERATION AS3 / PDS5-RELATED"/>
    <property type="match status" value="1"/>
</dbReference>
<dbReference type="GO" id="GO:0006281">
    <property type="term" value="P:DNA repair"/>
    <property type="evidence" value="ECO:0007669"/>
    <property type="project" value="UniProtKB-KW"/>
</dbReference>
<accession>M1BFC1</accession>
<dbReference type="Gramene" id="PGSC0003DMT400043910">
    <property type="protein sequence ID" value="PGSC0003DMT400043910"/>
    <property type="gene ID" value="PGSC0003DMG400017041"/>
</dbReference>
<name>M1BFC1_SOLTU</name>
<keyword evidence="2" id="KW-0227">DNA damage</keyword>
<evidence type="ECO:0000313" key="7">
    <source>
        <dbReference type="Proteomes" id="UP000011115"/>
    </source>
</evidence>
<sequence>MTCIKRHQKEKNDKSISARDAPRAITKKKVSQPTSVASEEFAVVEALEEKHENNDKENIPARYRDKRRRVRVWWPLDQVFYKGLVTDFDHLEKKHTVIYGDGDQEMLNLTKERWELVDNDNASNPIHNIAPGPSDLSAMRLGCIIDS</sequence>
<dbReference type="eggNOG" id="KOG1525">
    <property type="taxonomic scope" value="Eukaryota"/>
</dbReference>
<evidence type="ECO:0000256" key="1">
    <source>
        <dbReference type="ARBA" id="ARBA00004123"/>
    </source>
</evidence>
<proteinExistence type="predicted"/>
<dbReference type="GO" id="GO:0005634">
    <property type="term" value="C:nucleus"/>
    <property type="evidence" value="ECO:0007669"/>
    <property type="project" value="UniProtKB-SubCell"/>
</dbReference>
<protein>
    <submittedName>
        <fullName evidence="6">AF-4 domain containing protein</fullName>
    </submittedName>
</protein>